<dbReference type="InterPro" id="IPR011701">
    <property type="entry name" value="MFS"/>
</dbReference>
<dbReference type="Gene3D" id="1.20.1250.20">
    <property type="entry name" value="MFS general substrate transporter like domains"/>
    <property type="match status" value="1"/>
</dbReference>
<evidence type="ECO:0000256" key="1">
    <source>
        <dbReference type="SAM" id="MobiDB-lite"/>
    </source>
</evidence>
<dbReference type="PANTHER" id="PTHR23531:SF1">
    <property type="entry name" value="QUINOLENE RESISTANCE PROTEIN NORA"/>
    <property type="match status" value="1"/>
</dbReference>
<evidence type="ECO:0000313" key="4">
    <source>
        <dbReference type="Proteomes" id="UP001501586"/>
    </source>
</evidence>
<feature type="transmembrane region" description="Helical" evidence="2">
    <location>
        <begin position="306"/>
        <end position="323"/>
    </location>
</feature>
<proteinExistence type="predicted"/>
<feature type="transmembrane region" description="Helical" evidence="2">
    <location>
        <begin position="335"/>
        <end position="354"/>
    </location>
</feature>
<dbReference type="Proteomes" id="UP001501586">
    <property type="component" value="Unassembled WGS sequence"/>
</dbReference>
<feature type="transmembrane region" description="Helical" evidence="2">
    <location>
        <begin position="274"/>
        <end position="294"/>
    </location>
</feature>
<feature type="transmembrane region" description="Helical" evidence="2">
    <location>
        <begin position="360"/>
        <end position="382"/>
    </location>
</feature>
<dbReference type="PANTHER" id="PTHR23531">
    <property type="entry name" value="QUINOLENE RESISTANCE PROTEIN NORA"/>
    <property type="match status" value="1"/>
</dbReference>
<keyword evidence="2" id="KW-0472">Membrane</keyword>
<feature type="transmembrane region" description="Helical" evidence="2">
    <location>
        <begin position="139"/>
        <end position="162"/>
    </location>
</feature>
<name>A0ABP8EIE6_9MICO</name>
<feature type="transmembrane region" description="Helical" evidence="2">
    <location>
        <begin position="12"/>
        <end position="33"/>
    </location>
</feature>
<dbReference type="EMBL" id="BAABAZ010000004">
    <property type="protein sequence ID" value="GAA4283724.1"/>
    <property type="molecule type" value="Genomic_DNA"/>
</dbReference>
<feature type="region of interest" description="Disordered" evidence="1">
    <location>
        <begin position="199"/>
        <end position="264"/>
    </location>
</feature>
<evidence type="ECO:0008006" key="5">
    <source>
        <dbReference type="Google" id="ProtNLM"/>
    </source>
</evidence>
<keyword evidence="4" id="KW-1185">Reference proteome</keyword>
<reference evidence="4" key="1">
    <citation type="journal article" date="2019" name="Int. J. Syst. Evol. Microbiol.">
        <title>The Global Catalogue of Microorganisms (GCM) 10K type strain sequencing project: providing services to taxonomists for standard genome sequencing and annotation.</title>
        <authorList>
            <consortium name="The Broad Institute Genomics Platform"/>
            <consortium name="The Broad Institute Genome Sequencing Center for Infectious Disease"/>
            <person name="Wu L."/>
            <person name="Ma J."/>
        </authorList>
    </citation>
    <scope>NUCLEOTIDE SEQUENCE [LARGE SCALE GENOMIC DNA]</scope>
    <source>
        <strain evidence="4">JCM 17458</strain>
    </source>
</reference>
<dbReference type="RefSeq" id="WP_236863798.1">
    <property type="nucleotide sequence ID" value="NZ_BAABAZ010000004.1"/>
</dbReference>
<comment type="caution">
    <text evidence="3">The sequence shown here is derived from an EMBL/GenBank/DDBJ whole genome shotgun (WGS) entry which is preliminary data.</text>
</comment>
<keyword evidence="2" id="KW-1133">Transmembrane helix</keyword>
<keyword evidence="2" id="KW-0812">Transmembrane</keyword>
<feature type="transmembrane region" description="Helical" evidence="2">
    <location>
        <begin position="104"/>
        <end position="127"/>
    </location>
</feature>
<feature type="transmembrane region" description="Helical" evidence="2">
    <location>
        <begin position="45"/>
        <end position="63"/>
    </location>
</feature>
<gene>
    <name evidence="3" type="ORF">GCM10022261_12550</name>
</gene>
<accession>A0ABP8EIE6</accession>
<evidence type="ECO:0000313" key="3">
    <source>
        <dbReference type="EMBL" id="GAA4283724.1"/>
    </source>
</evidence>
<feature type="compositionally biased region" description="Low complexity" evidence="1">
    <location>
        <begin position="237"/>
        <end position="250"/>
    </location>
</feature>
<dbReference type="SUPFAM" id="SSF103473">
    <property type="entry name" value="MFS general substrate transporter"/>
    <property type="match status" value="1"/>
</dbReference>
<dbReference type="InterPro" id="IPR036259">
    <property type="entry name" value="MFS_trans_sf"/>
</dbReference>
<dbReference type="Pfam" id="PF07690">
    <property type="entry name" value="MFS_1"/>
    <property type="match status" value="1"/>
</dbReference>
<protein>
    <recommendedName>
        <fullName evidence="5">MFS transporter</fullName>
    </recommendedName>
</protein>
<evidence type="ECO:0000256" key="2">
    <source>
        <dbReference type="SAM" id="Phobius"/>
    </source>
</evidence>
<feature type="compositionally biased region" description="Low complexity" evidence="1">
    <location>
        <begin position="206"/>
        <end position="224"/>
    </location>
</feature>
<feature type="transmembrane region" description="Helical" evidence="2">
    <location>
        <begin position="421"/>
        <end position="440"/>
    </location>
</feature>
<dbReference type="InterPro" id="IPR052714">
    <property type="entry name" value="MFS_Exporter"/>
</dbReference>
<sequence>MPSARSAHRTFTPALLGLMWTAAFGFSGFFLTYSTMVTVSQLRGLSSVAGGAILTTMMVAVIAAQPAAPALHRRWGLRAATITAIALQVAGQMLSLLIPHALTALVVGGLSGGVGFGLLVVLATAAVPSTTDPARVGRALGAFGAVTSGAAAIGAPTGLWLVGVIPLWSFRLVACALLLLAVPTVFAIPVRRRRTALRAEPDHPAEAPAESAGHAAEASPGSAGYPAEAPAELAGQPAEASAESAGNSAGASGGAGRAPAAAEGGAATPGGTDIVALLTVLLPFLISMTAYGMIVAFGPGAETINPALYIAAMQGTSVISRLASGAISDSIRPTLVYHVGIAILIVGILVAMTASPGWGLVAGMVVLGLGVGTVQSASLIMAFQHAGSAGRGSVAWNMSFDTGLALAGLFGGFGFTYLGPAGTYLLSAVLLAVAGVLFFGRHRLGRAVAG</sequence>
<organism evidence="3 4">
    <name type="scientific">Brevibacterium daeguense</name>
    <dbReference type="NCBI Taxonomy" id="909936"/>
    <lineage>
        <taxon>Bacteria</taxon>
        <taxon>Bacillati</taxon>
        <taxon>Actinomycetota</taxon>
        <taxon>Actinomycetes</taxon>
        <taxon>Micrococcales</taxon>
        <taxon>Brevibacteriaceae</taxon>
        <taxon>Brevibacterium</taxon>
    </lineage>
</organism>
<feature type="transmembrane region" description="Helical" evidence="2">
    <location>
        <begin position="168"/>
        <end position="188"/>
    </location>
</feature>
<feature type="transmembrane region" description="Helical" evidence="2">
    <location>
        <begin position="394"/>
        <end position="415"/>
    </location>
</feature>